<dbReference type="EMBL" id="KN840603">
    <property type="protein sequence ID" value="KIP03714.1"/>
    <property type="molecule type" value="Genomic_DNA"/>
</dbReference>
<feature type="domain" description="J" evidence="3">
    <location>
        <begin position="79"/>
        <end position="142"/>
    </location>
</feature>
<dbReference type="PRINTS" id="PR00625">
    <property type="entry name" value="JDOMAIN"/>
</dbReference>
<dbReference type="Proteomes" id="UP000053257">
    <property type="component" value="Unassembled WGS sequence"/>
</dbReference>
<proteinExistence type="predicted"/>
<name>A0A0C3NG44_PHLG1</name>
<dbReference type="GO" id="GO:0051787">
    <property type="term" value="F:misfolded protein binding"/>
    <property type="evidence" value="ECO:0007669"/>
    <property type="project" value="TreeGrafter"/>
</dbReference>
<dbReference type="OrthoDB" id="10250354at2759"/>
<dbReference type="Pfam" id="PF00226">
    <property type="entry name" value="DnaJ"/>
    <property type="match status" value="1"/>
</dbReference>
<keyword evidence="5" id="KW-1185">Reference proteome</keyword>
<keyword evidence="1" id="KW-0143">Chaperone</keyword>
<evidence type="ECO:0000259" key="3">
    <source>
        <dbReference type="PROSITE" id="PS50076"/>
    </source>
</evidence>
<keyword evidence="2" id="KW-0812">Transmembrane</keyword>
<dbReference type="AlphaFoldDB" id="A0A0C3NG44"/>
<dbReference type="Gene3D" id="1.10.287.110">
    <property type="entry name" value="DnaJ domain"/>
    <property type="match status" value="1"/>
</dbReference>
<sequence length="201" mass="23163">MAAALQFGLSFIGWRTLPNIAADLLLPYFHKTYQATLSRKPPAPGTPLYAQHRRWMYALVVFGYAMYNFYNAATSIGPNYYEMLGVNPAADEAGLKAGFRAFARKYHPDRAGPQFETLFMEVRDAYEALKDPVTRFAYDRFGPQALKWKQCKTMQEYLIHGMYQSTAYYVISFCALIFMNKISPRNHSFVSRSFNARYLPH</sequence>
<evidence type="ECO:0000313" key="4">
    <source>
        <dbReference type="EMBL" id="KIP03714.1"/>
    </source>
</evidence>
<dbReference type="GO" id="GO:0036503">
    <property type="term" value="P:ERAD pathway"/>
    <property type="evidence" value="ECO:0007669"/>
    <property type="project" value="TreeGrafter"/>
</dbReference>
<reference evidence="4 5" key="1">
    <citation type="journal article" date="2014" name="PLoS Genet.">
        <title>Analysis of the Phlebiopsis gigantea genome, transcriptome and secretome provides insight into its pioneer colonization strategies of wood.</title>
        <authorList>
            <person name="Hori C."/>
            <person name="Ishida T."/>
            <person name="Igarashi K."/>
            <person name="Samejima M."/>
            <person name="Suzuki H."/>
            <person name="Master E."/>
            <person name="Ferreira P."/>
            <person name="Ruiz-Duenas F.J."/>
            <person name="Held B."/>
            <person name="Canessa P."/>
            <person name="Larrondo L.F."/>
            <person name="Schmoll M."/>
            <person name="Druzhinina I.S."/>
            <person name="Kubicek C.P."/>
            <person name="Gaskell J.A."/>
            <person name="Kersten P."/>
            <person name="St John F."/>
            <person name="Glasner J."/>
            <person name="Sabat G."/>
            <person name="Splinter BonDurant S."/>
            <person name="Syed K."/>
            <person name="Yadav J."/>
            <person name="Mgbeahuruike A.C."/>
            <person name="Kovalchuk A."/>
            <person name="Asiegbu F.O."/>
            <person name="Lackner G."/>
            <person name="Hoffmeister D."/>
            <person name="Rencoret J."/>
            <person name="Gutierrez A."/>
            <person name="Sun H."/>
            <person name="Lindquist E."/>
            <person name="Barry K."/>
            <person name="Riley R."/>
            <person name="Grigoriev I.V."/>
            <person name="Henrissat B."/>
            <person name="Kues U."/>
            <person name="Berka R.M."/>
            <person name="Martinez A.T."/>
            <person name="Covert S.F."/>
            <person name="Blanchette R.A."/>
            <person name="Cullen D."/>
        </authorList>
    </citation>
    <scope>NUCLEOTIDE SEQUENCE [LARGE SCALE GENOMIC DNA]</scope>
    <source>
        <strain evidence="4 5">11061_1 CR5-6</strain>
    </source>
</reference>
<accession>A0A0C3NG44</accession>
<evidence type="ECO:0000313" key="5">
    <source>
        <dbReference type="Proteomes" id="UP000053257"/>
    </source>
</evidence>
<dbReference type="GO" id="GO:0051087">
    <property type="term" value="F:protein-folding chaperone binding"/>
    <property type="evidence" value="ECO:0007669"/>
    <property type="project" value="TreeGrafter"/>
</dbReference>
<keyword evidence="2" id="KW-0472">Membrane</keyword>
<dbReference type="PROSITE" id="PS50076">
    <property type="entry name" value="DNAJ_2"/>
    <property type="match status" value="1"/>
</dbReference>
<dbReference type="SMART" id="SM00271">
    <property type="entry name" value="DnaJ"/>
    <property type="match status" value="1"/>
</dbReference>
<keyword evidence="2" id="KW-1133">Transmembrane helix</keyword>
<dbReference type="PANTHER" id="PTHR44360:SF1">
    <property type="entry name" value="DNAJ HOMOLOG SUBFAMILY B MEMBER 9"/>
    <property type="match status" value="1"/>
</dbReference>
<evidence type="ECO:0000256" key="2">
    <source>
        <dbReference type="SAM" id="Phobius"/>
    </source>
</evidence>
<dbReference type="GO" id="GO:0005783">
    <property type="term" value="C:endoplasmic reticulum"/>
    <property type="evidence" value="ECO:0007669"/>
    <property type="project" value="TreeGrafter"/>
</dbReference>
<dbReference type="CDD" id="cd06257">
    <property type="entry name" value="DnaJ"/>
    <property type="match status" value="1"/>
</dbReference>
<dbReference type="InterPro" id="IPR036869">
    <property type="entry name" value="J_dom_sf"/>
</dbReference>
<dbReference type="PANTHER" id="PTHR44360">
    <property type="entry name" value="DNAJ HOMOLOG SUBFAMILY B MEMBER 9"/>
    <property type="match status" value="1"/>
</dbReference>
<protein>
    <recommendedName>
        <fullName evidence="3">J domain-containing protein</fullName>
    </recommendedName>
</protein>
<feature type="transmembrane region" description="Helical" evidence="2">
    <location>
        <begin position="157"/>
        <end position="179"/>
    </location>
</feature>
<organism evidence="4 5">
    <name type="scientific">Phlebiopsis gigantea (strain 11061_1 CR5-6)</name>
    <name type="common">White-rot fungus</name>
    <name type="synonym">Peniophora gigantea</name>
    <dbReference type="NCBI Taxonomy" id="745531"/>
    <lineage>
        <taxon>Eukaryota</taxon>
        <taxon>Fungi</taxon>
        <taxon>Dikarya</taxon>
        <taxon>Basidiomycota</taxon>
        <taxon>Agaricomycotina</taxon>
        <taxon>Agaricomycetes</taxon>
        <taxon>Polyporales</taxon>
        <taxon>Phanerochaetaceae</taxon>
        <taxon>Phlebiopsis</taxon>
    </lineage>
</organism>
<dbReference type="SUPFAM" id="SSF46565">
    <property type="entry name" value="Chaperone J-domain"/>
    <property type="match status" value="1"/>
</dbReference>
<dbReference type="HOGENOM" id="CLU_106381_0_0_1"/>
<feature type="transmembrane region" description="Helical" evidence="2">
    <location>
        <begin position="55"/>
        <end position="73"/>
    </location>
</feature>
<gene>
    <name evidence="4" type="ORF">PHLGIDRAFT_77107</name>
</gene>
<dbReference type="InterPro" id="IPR051948">
    <property type="entry name" value="Hsp70_co-chaperone_J-domain"/>
</dbReference>
<dbReference type="STRING" id="745531.A0A0C3NG44"/>
<dbReference type="InterPro" id="IPR001623">
    <property type="entry name" value="DnaJ_domain"/>
</dbReference>
<evidence type="ECO:0000256" key="1">
    <source>
        <dbReference type="ARBA" id="ARBA00023186"/>
    </source>
</evidence>